<evidence type="ECO:0000313" key="2">
    <source>
        <dbReference type="EMBL" id="KAK7043708.1"/>
    </source>
</evidence>
<feature type="region of interest" description="Disordered" evidence="1">
    <location>
        <begin position="139"/>
        <end position="386"/>
    </location>
</feature>
<accession>A0AAW0CYK6</accession>
<dbReference type="Proteomes" id="UP001383192">
    <property type="component" value="Unassembled WGS sequence"/>
</dbReference>
<sequence>MSLFSMPRVYVIPPEEDESPPFCCFDAAHPIPYTPTQADLDAAGSALDIIYHGIPDSSETPTFYRKDIHSTGIVMPRRRAVGDPHSGDITIRGNSPGDDSEIIEVIKVRRNGDSQPVVAEPVSKQPKGFKARASRAFNSLRFGRSTSQKKKDEIQDSEETESIRAPSPSPMSRRPSMILTNLFSRSPSLRTSSSMDSFADSSPSSPTTPLPTPPDTISSSSPLSIQIHSPPSADMHSFVPCATDLEDDDDEDEVYSPDNDDPEATPRAQRPMSPTSQSTKSTRRRFSVMSLFSLASSQPVVATSPSTPALPVMSRDSMGPSSDSSSSSSSSMPSTGPPTPVDEPFPPPPPGRTSSSSSLLKRVTSFSKRKEGSRSSQSLDLAPEPELVVDIPQTVDEADASFGEMRLDSLHFSELSFDADKFEIRP</sequence>
<comment type="caution">
    <text evidence="2">The sequence shown here is derived from an EMBL/GenBank/DDBJ whole genome shotgun (WGS) entry which is preliminary data.</text>
</comment>
<gene>
    <name evidence="2" type="ORF">VNI00_008320</name>
</gene>
<feature type="compositionally biased region" description="Low complexity" evidence="1">
    <location>
        <begin position="316"/>
        <end position="334"/>
    </location>
</feature>
<keyword evidence="3" id="KW-1185">Reference proteome</keyword>
<feature type="region of interest" description="Disordered" evidence="1">
    <location>
        <begin position="78"/>
        <end position="98"/>
    </location>
</feature>
<evidence type="ECO:0000256" key="1">
    <source>
        <dbReference type="SAM" id="MobiDB-lite"/>
    </source>
</evidence>
<dbReference type="EMBL" id="JAYKXP010000028">
    <property type="protein sequence ID" value="KAK7043708.1"/>
    <property type="molecule type" value="Genomic_DNA"/>
</dbReference>
<evidence type="ECO:0000313" key="3">
    <source>
        <dbReference type="Proteomes" id="UP001383192"/>
    </source>
</evidence>
<name>A0AAW0CYK6_9AGAR</name>
<feature type="compositionally biased region" description="Polar residues" evidence="1">
    <location>
        <begin position="293"/>
        <end position="307"/>
    </location>
</feature>
<proteinExistence type="predicted"/>
<dbReference type="AlphaFoldDB" id="A0AAW0CYK6"/>
<organism evidence="2 3">
    <name type="scientific">Paramarasmius palmivorus</name>
    <dbReference type="NCBI Taxonomy" id="297713"/>
    <lineage>
        <taxon>Eukaryota</taxon>
        <taxon>Fungi</taxon>
        <taxon>Dikarya</taxon>
        <taxon>Basidiomycota</taxon>
        <taxon>Agaricomycotina</taxon>
        <taxon>Agaricomycetes</taxon>
        <taxon>Agaricomycetidae</taxon>
        <taxon>Agaricales</taxon>
        <taxon>Marasmiineae</taxon>
        <taxon>Marasmiaceae</taxon>
        <taxon>Paramarasmius</taxon>
    </lineage>
</organism>
<feature type="compositionally biased region" description="Acidic residues" evidence="1">
    <location>
        <begin position="244"/>
        <end position="263"/>
    </location>
</feature>
<protein>
    <submittedName>
        <fullName evidence="2">Uncharacterized protein</fullName>
    </submittedName>
</protein>
<feature type="compositionally biased region" description="Low complexity" evidence="1">
    <location>
        <begin position="352"/>
        <end position="366"/>
    </location>
</feature>
<reference evidence="2 3" key="1">
    <citation type="submission" date="2024-01" db="EMBL/GenBank/DDBJ databases">
        <title>A draft genome for a cacao thread blight-causing isolate of Paramarasmius palmivorus.</title>
        <authorList>
            <person name="Baruah I.K."/>
            <person name="Bukari Y."/>
            <person name="Amoako-Attah I."/>
            <person name="Meinhardt L.W."/>
            <person name="Bailey B.A."/>
            <person name="Cohen S.P."/>
        </authorList>
    </citation>
    <scope>NUCLEOTIDE SEQUENCE [LARGE SCALE GENOMIC DNA]</scope>
    <source>
        <strain evidence="2 3">GH-12</strain>
    </source>
</reference>
<feature type="compositionally biased region" description="Pro residues" evidence="1">
    <location>
        <begin position="335"/>
        <end position="351"/>
    </location>
</feature>
<feature type="compositionally biased region" description="Low complexity" evidence="1">
    <location>
        <begin position="215"/>
        <end position="232"/>
    </location>
</feature>
<feature type="compositionally biased region" description="Low complexity" evidence="1">
    <location>
        <begin position="184"/>
        <end position="205"/>
    </location>
</feature>